<comment type="caution">
    <text evidence="4">The sequence shown here is derived from an EMBL/GenBank/DDBJ whole genome shotgun (WGS) entry which is preliminary data.</text>
</comment>
<dbReference type="InterPro" id="IPR000682">
    <property type="entry name" value="PCMT"/>
</dbReference>
<evidence type="ECO:0000313" key="5">
    <source>
        <dbReference type="Proteomes" id="UP000548867"/>
    </source>
</evidence>
<reference evidence="4 5" key="1">
    <citation type="submission" date="2020-08" db="EMBL/GenBank/DDBJ databases">
        <title>Genomic Encyclopedia of Type Strains, Phase IV (KMG-IV): sequencing the most valuable type-strain genomes for metagenomic binning, comparative biology and taxonomic classification.</title>
        <authorList>
            <person name="Goeker M."/>
        </authorList>
    </citation>
    <scope>NUCLEOTIDE SEQUENCE [LARGE SCALE GENOMIC DNA]</scope>
    <source>
        <strain evidence="4 5">DSM 27057</strain>
    </source>
</reference>
<name>A0A7W6CHL8_9SPHN</name>
<comment type="similarity">
    <text evidence="1">Belongs to the methyltransferase superfamily. L-isoaspartyl/D-aspartyl protein methyltransferase family.</text>
</comment>
<evidence type="ECO:0000256" key="2">
    <source>
        <dbReference type="ARBA" id="ARBA00013346"/>
    </source>
</evidence>
<proteinExistence type="inferred from homology"/>
<dbReference type="PANTHER" id="PTHR11579:SF18">
    <property type="entry name" value="PROTEIN-L-ISOASPARTATE O-METHYLTRANSFERASE"/>
    <property type="match status" value="1"/>
</dbReference>
<dbReference type="RefSeq" id="WP_246404297.1">
    <property type="nucleotide sequence ID" value="NZ_JACIDX010000004.1"/>
</dbReference>
<evidence type="ECO:0000313" key="4">
    <source>
        <dbReference type="EMBL" id="MBB3954518.1"/>
    </source>
</evidence>
<dbReference type="Pfam" id="PF01135">
    <property type="entry name" value="PCMT"/>
    <property type="match status" value="1"/>
</dbReference>
<evidence type="ECO:0000256" key="3">
    <source>
        <dbReference type="ARBA" id="ARBA00030757"/>
    </source>
</evidence>
<dbReference type="GO" id="GO:0005737">
    <property type="term" value="C:cytoplasm"/>
    <property type="evidence" value="ECO:0007669"/>
    <property type="project" value="TreeGrafter"/>
</dbReference>
<keyword evidence="4" id="KW-0489">Methyltransferase</keyword>
<accession>A0A7W6CHL8</accession>
<protein>
    <recommendedName>
        <fullName evidence="2">Protein-L-isoaspartate O-methyltransferase</fullName>
    </recommendedName>
    <alternativeName>
        <fullName evidence="3">Protein L-isoaspartyl methyltransferase</fullName>
    </alternativeName>
</protein>
<evidence type="ECO:0000256" key="1">
    <source>
        <dbReference type="ARBA" id="ARBA00005369"/>
    </source>
</evidence>
<dbReference type="GO" id="GO:0004719">
    <property type="term" value="F:protein-L-isoaspartate (D-aspartate) O-methyltransferase activity"/>
    <property type="evidence" value="ECO:0007669"/>
    <property type="project" value="InterPro"/>
</dbReference>
<keyword evidence="5" id="KW-1185">Reference proteome</keyword>
<keyword evidence="4" id="KW-0808">Transferase</keyword>
<dbReference type="GO" id="GO:0032259">
    <property type="term" value="P:methylation"/>
    <property type="evidence" value="ECO:0007669"/>
    <property type="project" value="UniProtKB-KW"/>
</dbReference>
<dbReference type="SUPFAM" id="SSF53335">
    <property type="entry name" value="S-adenosyl-L-methionine-dependent methyltransferases"/>
    <property type="match status" value="1"/>
</dbReference>
<organism evidence="4 5">
    <name type="scientific">Novosphingobium sediminicola</name>
    <dbReference type="NCBI Taxonomy" id="563162"/>
    <lineage>
        <taxon>Bacteria</taxon>
        <taxon>Pseudomonadati</taxon>
        <taxon>Pseudomonadota</taxon>
        <taxon>Alphaproteobacteria</taxon>
        <taxon>Sphingomonadales</taxon>
        <taxon>Sphingomonadaceae</taxon>
        <taxon>Novosphingobium</taxon>
    </lineage>
</organism>
<dbReference type="AlphaFoldDB" id="A0A7W6CHL8"/>
<dbReference type="EMBL" id="JACIDX010000004">
    <property type="protein sequence ID" value="MBB3954518.1"/>
    <property type="molecule type" value="Genomic_DNA"/>
</dbReference>
<dbReference type="InterPro" id="IPR029063">
    <property type="entry name" value="SAM-dependent_MTases_sf"/>
</dbReference>
<dbReference type="Proteomes" id="UP000548867">
    <property type="component" value="Unassembled WGS sequence"/>
</dbReference>
<dbReference type="PANTHER" id="PTHR11579">
    <property type="entry name" value="PROTEIN-L-ISOASPARTATE O-METHYLTRANSFERASE"/>
    <property type="match status" value="1"/>
</dbReference>
<gene>
    <name evidence="4" type="ORF">GGR38_001445</name>
</gene>
<dbReference type="Gene3D" id="3.40.50.150">
    <property type="entry name" value="Vaccinia Virus protein VP39"/>
    <property type="match status" value="1"/>
</dbReference>
<sequence length="201" mass="20504">MSEIHYAPQGAEAGTARRAMIDSQLRTCGVNEPWVLSALASVAREDYLPAANRAAAYIDRAVPLGNGRALPAPLFHGKVLGAAEPTAQDKVLVVTAGSDYLAAVVARLAGSVDKVDAADLGKGLPGTGYSLILIDGAAGEVPAVLNDALAADGRIVTGLVEKGVSRLALGRKVAGAVSYITLADLGIPAIAELAAPKHWSF</sequence>